<dbReference type="GO" id="GO:0003824">
    <property type="term" value="F:catalytic activity"/>
    <property type="evidence" value="ECO:0007669"/>
    <property type="project" value="InterPro"/>
</dbReference>
<reference evidence="3 4" key="1">
    <citation type="journal article" date="2018" name="Appl. Environ. Microbiol.">
        <title>Antimicrobial susceptibility testing and tentative epidemiological cut-off values of five Bacillus species relevant for use as animal feed additives or for plant protection.</title>
        <authorList>
            <person name="Agerso Y."/>
            <person name="Stuer-Lauridsen B."/>
            <person name="Bjerre K."/>
            <person name="Jensen M.G."/>
            <person name="Johansen E."/>
            <person name="Bennedsen M."/>
            <person name="Brockmann E."/>
            <person name="Nielsen B."/>
        </authorList>
    </citation>
    <scope>NUCLEOTIDE SEQUENCE [LARGE SCALE GENOMIC DNA]</scope>
    <source>
        <strain evidence="3 4">CHCC20162</strain>
    </source>
</reference>
<organism evidence="3 4">
    <name type="scientific">Priestia megaterium</name>
    <name type="common">Bacillus megaterium</name>
    <dbReference type="NCBI Taxonomy" id="1404"/>
    <lineage>
        <taxon>Bacteria</taxon>
        <taxon>Bacillati</taxon>
        <taxon>Bacillota</taxon>
        <taxon>Bacilli</taxon>
        <taxon>Bacillales</taxon>
        <taxon>Bacillaceae</taxon>
        <taxon>Priestia</taxon>
    </lineage>
</organism>
<evidence type="ECO:0000313" key="3">
    <source>
        <dbReference type="EMBL" id="RDZ10373.1"/>
    </source>
</evidence>
<evidence type="ECO:0000259" key="2">
    <source>
        <dbReference type="PROSITE" id="PS51084"/>
    </source>
</evidence>
<dbReference type="Proteomes" id="UP000256519">
    <property type="component" value="Unassembled WGS sequence"/>
</dbReference>
<accession>A0A3D8WWI0</accession>
<proteinExistence type="predicted"/>
<name>A0A3D8WWI0_PRIMG</name>
<dbReference type="PROSITE" id="PS51084">
    <property type="entry name" value="HIT_2"/>
    <property type="match status" value="1"/>
</dbReference>
<evidence type="ECO:0000256" key="1">
    <source>
        <dbReference type="PROSITE-ProRule" id="PRU00464"/>
    </source>
</evidence>
<dbReference type="Gene3D" id="3.30.428.10">
    <property type="entry name" value="HIT-like"/>
    <property type="match status" value="1"/>
</dbReference>
<feature type="short sequence motif" description="Histidine triad motif" evidence="1">
    <location>
        <begin position="95"/>
        <end position="99"/>
    </location>
</feature>
<evidence type="ECO:0000313" key="4">
    <source>
        <dbReference type="Proteomes" id="UP000256519"/>
    </source>
</evidence>
<dbReference type="AlphaFoldDB" id="A0A3D8WWI0"/>
<dbReference type="EMBL" id="PQWM01000031">
    <property type="protein sequence ID" value="RDZ10373.1"/>
    <property type="molecule type" value="Genomic_DNA"/>
</dbReference>
<dbReference type="InterPro" id="IPR036265">
    <property type="entry name" value="HIT-like_sf"/>
</dbReference>
<feature type="domain" description="HIT" evidence="2">
    <location>
        <begin position="6"/>
        <end position="110"/>
    </location>
</feature>
<dbReference type="SUPFAM" id="SSF54197">
    <property type="entry name" value="HIT-like"/>
    <property type="match status" value="1"/>
</dbReference>
<dbReference type="RefSeq" id="WP_116077408.1">
    <property type="nucleotide sequence ID" value="NZ_CP187631.1"/>
</dbReference>
<gene>
    <name evidence="3" type="ORF">C3744_23415</name>
</gene>
<dbReference type="InterPro" id="IPR011146">
    <property type="entry name" value="HIT-like"/>
</dbReference>
<protein>
    <submittedName>
        <fullName evidence="3">HIT family protein</fullName>
    </submittedName>
</protein>
<sequence length="148" mass="17557">MEKRECFYCTQDKEMHSLMIEIAQLRTSTLYLNRDQTHRGRCIIAFNKHIKELYHLSEDQRRQFMEDVAEAAQTINTTFKPNKINYAIYGDLVSHLHFHLVPKYEGASEWGEAFINLPAYRRTLTESEYERILIDIKANLQKNKDVTN</sequence>
<dbReference type="Pfam" id="PF01230">
    <property type="entry name" value="HIT"/>
    <property type="match status" value="1"/>
</dbReference>
<comment type="caution">
    <text evidence="3">The sequence shown here is derived from an EMBL/GenBank/DDBJ whole genome shotgun (WGS) entry which is preliminary data.</text>
</comment>